<protein>
    <submittedName>
        <fullName evidence="1">Uncharacterized protein</fullName>
    </submittedName>
</protein>
<organism evidence="1">
    <name type="scientific">human gut metagenome</name>
    <dbReference type="NCBI Taxonomy" id="408170"/>
    <lineage>
        <taxon>unclassified sequences</taxon>
        <taxon>metagenomes</taxon>
        <taxon>organismal metagenomes</taxon>
    </lineage>
</organism>
<gene>
    <name evidence="1" type="ORF">OBE_04492</name>
</gene>
<name>K1TNV4_9ZZZZ</name>
<comment type="caution">
    <text evidence="1">The sequence shown here is derived from an EMBL/GenBank/DDBJ whole genome shotgun (WGS) entry which is preliminary data.</text>
</comment>
<reference evidence="1" key="1">
    <citation type="journal article" date="2013" name="Environ. Microbiol.">
        <title>Microbiota from the distal guts of lean and obese adolescents exhibit partial functional redundancy besides clear differences in community structure.</title>
        <authorList>
            <person name="Ferrer M."/>
            <person name="Ruiz A."/>
            <person name="Lanza F."/>
            <person name="Haange S.B."/>
            <person name="Oberbach A."/>
            <person name="Till H."/>
            <person name="Bargiela R."/>
            <person name="Campoy C."/>
            <person name="Segura M.T."/>
            <person name="Richter M."/>
            <person name="von Bergen M."/>
            <person name="Seifert J."/>
            <person name="Suarez A."/>
        </authorList>
    </citation>
    <scope>NUCLEOTIDE SEQUENCE</scope>
</reference>
<dbReference type="AlphaFoldDB" id="K1TNV4"/>
<sequence length="29" mass="3281">MDAHISKAKMRREKVIPVPSLLVGLVNDY</sequence>
<evidence type="ECO:0000313" key="1">
    <source>
        <dbReference type="EMBL" id="EKC69279.1"/>
    </source>
</evidence>
<dbReference type="EMBL" id="AJWZ01003053">
    <property type="protein sequence ID" value="EKC69279.1"/>
    <property type="molecule type" value="Genomic_DNA"/>
</dbReference>
<feature type="non-terminal residue" evidence="1">
    <location>
        <position position="29"/>
    </location>
</feature>
<proteinExistence type="predicted"/>
<accession>K1TNV4</accession>